<dbReference type="RefSeq" id="WP_205516335.1">
    <property type="nucleotide sequence ID" value="NZ_JAAIKC010000001.1"/>
</dbReference>
<dbReference type="Pfam" id="PF00395">
    <property type="entry name" value="SLH"/>
    <property type="match status" value="1"/>
</dbReference>
<evidence type="ECO:0000313" key="5">
    <source>
        <dbReference type="EMBL" id="NEW05788.1"/>
    </source>
</evidence>
<comment type="caution">
    <text evidence="5">The sequence shown here is derived from an EMBL/GenBank/DDBJ whole genome shotgun (WGS) entry which is preliminary data.</text>
</comment>
<evidence type="ECO:0000256" key="1">
    <source>
        <dbReference type="ARBA" id="ARBA00022729"/>
    </source>
</evidence>
<evidence type="ECO:0000256" key="3">
    <source>
        <dbReference type="SAM" id="SignalP"/>
    </source>
</evidence>
<feature type="chain" id="PRO_5038591455" evidence="3">
    <location>
        <begin position="22"/>
        <end position="1205"/>
    </location>
</feature>
<proteinExistence type="predicted"/>
<dbReference type="InterPro" id="IPR014755">
    <property type="entry name" value="Cu-Rt/internalin_Ig-like"/>
</dbReference>
<keyword evidence="1 3" id="KW-0732">Signal</keyword>
<dbReference type="Gene3D" id="2.60.40.1220">
    <property type="match status" value="1"/>
</dbReference>
<dbReference type="InterPro" id="IPR001119">
    <property type="entry name" value="SLH_dom"/>
</dbReference>
<sequence length="1205" mass="127738">MKKKLSRLVTFAMIFSMFATVDLVQAETTPATPTTSVVPTGTAPATPTSAPSVTPTTTPAPTKPASSLSPSPGSAAVPLDTQAKFKALQAKGILEGSDEAGTAALDQILTRAQLAKTIVLLSNLKEDKAAGSVYTDVDSSNWALGFIGAATKAGYMEGIASGHFDPAGQVTIEQAASVFVRVLKLKADESSAVAGTVSAWAKGNVAAAIEAGFITKTTDYTVAAKRELLVSSAYQAYTTLQAGETVPAVTKVSVAEFKATGAKTLWVKLNGAVADTTKLTISVLRGGSNGTSAASTPKWHAAKNEVTLTLDTKMTDGVYSVKLEAVKDGGLTIDKGNADVTVTSENITKIEFNTASDTLAQGKIKIGFKATNQYNEVSDLSASRFTILTSPELDAYSASDSQSLNIDVTSAVYSRKLLKDQKIEVRVATPDFSAQAVKSFTVGDPQSIAKIELGDITYVNGKTNLEAGDIASIAYKAFDQYGFQVTDLDVLAKNTKTYTSSAGVIDSTATEPPQGFGFVVDYTGDNLPELKVKAASTINTYRDQDVTLTVFAFSSGQEASKIMKVSNQKTPYEVSFGAFPNTIAVGDDDLFIPIIVKDQAGTIFNTDEVVNSADKIKVFGYGIHTVTVGGKDISGNYVGGIEKEGGNRGKIRISDLKSLGDKNTGVLTVKAMIVATGKTASYTASVVGKRHPNSVFLSVTPKVKMLPSLDLNDGKTENIFRLKYKDQYGEEFDRDYRGYTVQLSFNKISGSVTDAVYFSRGGYTWDKDTKLPNNPTRLDSAIKSIILEGVDATRDGYNPLANEIGYYRDKDLLFTSNIGDNNEGNYQLTAKLFKGDLTAVTAGTASLLSTTVSSTQLLKAKESDSLTYTITPFTNGIYTIDKLSGALQGAKTTVVKDVYSTEGYALENMFAGKVILTAKDSSGNIVQLPNNPIKAVTTSNPQVSAVVNKPKADGAVAKDFDGYGIRGKNVGTTSISTVFKPSNYTGYKFAFLENIAIKEEGLFASSLTASFNGKSRSIWLSALKSGVNIYTGNDTGKLNQKQTFSNITLSDQYGNNTFKNSSVIRVASVFGIQIFISNIRWATENIVPGSGYLAVESNVSGVNNVNGLANAPYPLIGPDAKGEYVYPLDDKVIGAAAGKAVDPTDWVFSSVNPTVRLLRGDAKYVYIPAKSVINGTDVEVASFTATMITANGKSISVDVFPDASK</sequence>
<protein>
    <submittedName>
        <fullName evidence="5">S-layer homology domain-containing protein</fullName>
    </submittedName>
</protein>
<dbReference type="AlphaFoldDB" id="A0A6G3ZUS1"/>
<accession>A0A6G3ZUS1</accession>
<dbReference type="PROSITE" id="PS51272">
    <property type="entry name" value="SLH"/>
    <property type="match status" value="1"/>
</dbReference>
<evidence type="ECO:0000256" key="2">
    <source>
        <dbReference type="SAM" id="MobiDB-lite"/>
    </source>
</evidence>
<feature type="domain" description="SLH" evidence="4">
    <location>
        <begin position="130"/>
        <end position="193"/>
    </location>
</feature>
<feature type="region of interest" description="Disordered" evidence="2">
    <location>
        <begin position="30"/>
        <end position="75"/>
    </location>
</feature>
<reference evidence="5" key="1">
    <citation type="submission" date="2020-02" db="EMBL/GenBank/DDBJ databases">
        <authorList>
            <person name="Shen X.-R."/>
            <person name="Zhang Y.-X."/>
        </authorList>
    </citation>
    <scope>NUCLEOTIDE SEQUENCE</scope>
    <source>
        <strain evidence="5">SYP-B3998</strain>
    </source>
</reference>
<name>A0A6G3ZUS1_9BACL</name>
<organism evidence="5">
    <name type="scientific">Paenibacillus sp. SYP-B3998</name>
    <dbReference type="NCBI Taxonomy" id="2678564"/>
    <lineage>
        <taxon>Bacteria</taxon>
        <taxon>Bacillati</taxon>
        <taxon>Bacillota</taxon>
        <taxon>Bacilli</taxon>
        <taxon>Bacillales</taxon>
        <taxon>Paenibacillaceae</taxon>
        <taxon>Paenibacillus</taxon>
    </lineage>
</organism>
<dbReference type="EMBL" id="JAAIKC010000001">
    <property type="protein sequence ID" value="NEW05788.1"/>
    <property type="molecule type" value="Genomic_DNA"/>
</dbReference>
<gene>
    <name evidence="5" type="ORF">GK047_07120</name>
</gene>
<feature type="signal peptide" evidence="3">
    <location>
        <begin position="1"/>
        <end position="21"/>
    </location>
</feature>
<evidence type="ECO:0000259" key="4">
    <source>
        <dbReference type="PROSITE" id="PS51272"/>
    </source>
</evidence>